<comment type="caution">
    <text evidence="8">The sequence shown here is derived from an EMBL/GenBank/DDBJ whole genome shotgun (WGS) entry which is preliminary data.</text>
</comment>
<dbReference type="AlphaFoldDB" id="A0AAE0S499"/>
<reference evidence="8" key="2">
    <citation type="journal article" date="2021" name="Genome Biol. Evol.">
        <title>Developing a high-quality reference genome for a parasitic bivalve with doubly uniparental inheritance (Bivalvia: Unionida).</title>
        <authorList>
            <person name="Smith C.H."/>
        </authorList>
    </citation>
    <scope>NUCLEOTIDE SEQUENCE</scope>
    <source>
        <strain evidence="8">CHS0354</strain>
        <tissue evidence="8">Mantle</tissue>
    </source>
</reference>
<evidence type="ECO:0000256" key="4">
    <source>
        <dbReference type="ARBA" id="ARBA00022898"/>
    </source>
</evidence>
<dbReference type="InterPro" id="IPR015422">
    <property type="entry name" value="PyrdxlP-dep_Trfase_small"/>
</dbReference>
<dbReference type="Proteomes" id="UP001195483">
    <property type="component" value="Unassembled WGS sequence"/>
</dbReference>
<keyword evidence="9" id="KW-1185">Reference proteome</keyword>
<evidence type="ECO:0000256" key="7">
    <source>
        <dbReference type="RuleBase" id="RU362118"/>
    </source>
</evidence>
<gene>
    <name evidence="8" type="ORF">CHS0354_006230</name>
</gene>
<dbReference type="InterPro" id="IPR000277">
    <property type="entry name" value="Cys/Met-Metab_PyrdxlP-dep_enz"/>
</dbReference>
<dbReference type="SUPFAM" id="SSF53383">
    <property type="entry name" value="PLP-dependent transferases"/>
    <property type="match status" value="1"/>
</dbReference>
<comment type="cofactor">
    <cofactor evidence="1 7">
        <name>pyridoxal 5'-phosphate</name>
        <dbReference type="ChEBI" id="CHEBI:597326"/>
    </cofactor>
</comment>
<dbReference type="GO" id="GO:0004123">
    <property type="term" value="F:cystathionine gamma-lyase activity"/>
    <property type="evidence" value="ECO:0007669"/>
    <property type="project" value="TreeGrafter"/>
</dbReference>
<comment type="pathway">
    <text evidence="2">Amino-acid biosynthesis; L-cysteine biosynthesis; L-cysteine from L-homocysteine and L-serine: step 2/2.</text>
</comment>
<reference evidence="8" key="3">
    <citation type="submission" date="2023-05" db="EMBL/GenBank/DDBJ databases">
        <authorList>
            <person name="Smith C.H."/>
        </authorList>
    </citation>
    <scope>NUCLEOTIDE SEQUENCE</scope>
    <source>
        <strain evidence="8">CHS0354</strain>
        <tissue evidence="8">Mantle</tissue>
    </source>
</reference>
<dbReference type="EMBL" id="JAEAOA010000435">
    <property type="protein sequence ID" value="KAK3584813.1"/>
    <property type="molecule type" value="Genomic_DNA"/>
</dbReference>
<evidence type="ECO:0000256" key="3">
    <source>
        <dbReference type="ARBA" id="ARBA00012085"/>
    </source>
</evidence>
<keyword evidence="5" id="KW-0198">Cysteine biosynthesis</keyword>
<evidence type="ECO:0000256" key="2">
    <source>
        <dbReference type="ARBA" id="ARBA00005038"/>
    </source>
</evidence>
<evidence type="ECO:0000256" key="5">
    <source>
        <dbReference type="ARBA" id="ARBA00023192"/>
    </source>
</evidence>
<evidence type="ECO:0000313" key="8">
    <source>
        <dbReference type="EMBL" id="KAK3584813.1"/>
    </source>
</evidence>
<keyword evidence="5" id="KW-0028">Amino-acid biosynthesis</keyword>
<dbReference type="PANTHER" id="PTHR11808">
    <property type="entry name" value="TRANS-SULFURATION ENZYME FAMILY MEMBER"/>
    <property type="match status" value="1"/>
</dbReference>
<comment type="similarity">
    <text evidence="7">Belongs to the trans-sulfuration enzymes family.</text>
</comment>
<accession>A0AAE0S499</accession>
<reference evidence="8" key="1">
    <citation type="journal article" date="2021" name="Genome Biol. Evol.">
        <title>A High-Quality Reference Genome for a Parasitic Bivalve with Doubly Uniparental Inheritance (Bivalvia: Unionida).</title>
        <authorList>
            <person name="Smith C.H."/>
        </authorList>
    </citation>
    <scope>NUCLEOTIDE SEQUENCE</scope>
    <source>
        <strain evidence="8">CHS0354</strain>
    </source>
</reference>
<dbReference type="GO" id="GO:0030170">
    <property type="term" value="F:pyridoxal phosphate binding"/>
    <property type="evidence" value="ECO:0007669"/>
    <property type="project" value="InterPro"/>
</dbReference>
<dbReference type="InterPro" id="IPR015424">
    <property type="entry name" value="PyrdxlP-dep_Trfase"/>
</dbReference>
<dbReference type="EC" id="4.4.1.1" evidence="3"/>
<dbReference type="Pfam" id="PF01053">
    <property type="entry name" value="Cys_Met_Meta_PP"/>
    <property type="match status" value="1"/>
</dbReference>
<evidence type="ECO:0000256" key="1">
    <source>
        <dbReference type="ARBA" id="ARBA00001933"/>
    </source>
</evidence>
<dbReference type="PANTHER" id="PTHR11808:SF15">
    <property type="entry name" value="CYSTATHIONINE GAMMA-LYASE"/>
    <property type="match status" value="1"/>
</dbReference>
<dbReference type="GO" id="GO:0019346">
    <property type="term" value="P:transsulfuration"/>
    <property type="evidence" value="ECO:0007669"/>
    <property type="project" value="InterPro"/>
</dbReference>
<sequence length="79" mass="9025">MTHVNVPREEREKVGITDNMIRLSVGLEDEEYLIQDLDNALKIAVSTSTLDTRLGQCFENRDPLTTKMEQALHLLRVTV</sequence>
<name>A0AAE0S499_9BIVA</name>
<keyword evidence="4 7" id="KW-0663">Pyridoxal phosphate</keyword>
<protein>
    <recommendedName>
        <fullName evidence="3">cystathionine gamma-lyase</fullName>
        <ecNumber evidence="3">4.4.1.1</ecNumber>
    </recommendedName>
    <alternativeName>
        <fullName evidence="6">Gamma-cystathionase</fullName>
    </alternativeName>
</protein>
<evidence type="ECO:0000313" key="9">
    <source>
        <dbReference type="Proteomes" id="UP001195483"/>
    </source>
</evidence>
<organism evidence="8 9">
    <name type="scientific">Potamilus streckersoni</name>
    <dbReference type="NCBI Taxonomy" id="2493646"/>
    <lineage>
        <taxon>Eukaryota</taxon>
        <taxon>Metazoa</taxon>
        <taxon>Spiralia</taxon>
        <taxon>Lophotrochozoa</taxon>
        <taxon>Mollusca</taxon>
        <taxon>Bivalvia</taxon>
        <taxon>Autobranchia</taxon>
        <taxon>Heteroconchia</taxon>
        <taxon>Palaeoheterodonta</taxon>
        <taxon>Unionida</taxon>
        <taxon>Unionoidea</taxon>
        <taxon>Unionidae</taxon>
        <taxon>Ambleminae</taxon>
        <taxon>Lampsilini</taxon>
        <taxon>Potamilus</taxon>
    </lineage>
</organism>
<dbReference type="Gene3D" id="3.90.1150.10">
    <property type="entry name" value="Aspartate Aminotransferase, domain 1"/>
    <property type="match status" value="1"/>
</dbReference>
<proteinExistence type="inferred from homology"/>
<dbReference type="GO" id="GO:0019343">
    <property type="term" value="P:cysteine biosynthetic process via cystathionine"/>
    <property type="evidence" value="ECO:0007669"/>
    <property type="project" value="TreeGrafter"/>
</dbReference>
<dbReference type="GO" id="GO:0005737">
    <property type="term" value="C:cytoplasm"/>
    <property type="evidence" value="ECO:0007669"/>
    <property type="project" value="TreeGrafter"/>
</dbReference>
<evidence type="ECO:0000256" key="6">
    <source>
        <dbReference type="ARBA" id="ARBA00029853"/>
    </source>
</evidence>